<evidence type="ECO:0000256" key="4">
    <source>
        <dbReference type="ARBA" id="ARBA00022553"/>
    </source>
</evidence>
<evidence type="ECO:0000256" key="5">
    <source>
        <dbReference type="ARBA" id="ARBA00022679"/>
    </source>
</evidence>
<evidence type="ECO:0000256" key="2">
    <source>
        <dbReference type="ARBA" id="ARBA00004370"/>
    </source>
</evidence>
<keyword evidence="5" id="KW-0808">Transferase</keyword>
<dbReference type="Gene3D" id="6.10.340.10">
    <property type="match status" value="1"/>
</dbReference>
<dbReference type="Pfam" id="PF08448">
    <property type="entry name" value="PAS_4"/>
    <property type="match status" value="1"/>
</dbReference>
<name>A0A2Z6AW10_9BACT</name>
<keyword evidence="10" id="KW-1133">Transmembrane helix</keyword>
<dbReference type="KEGG" id="dfl:DFE_0650"/>
<dbReference type="SUPFAM" id="SSF55874">
    <property type="entry name" value="ATPase domain of HSP90 chaperone/DNA topoisomerase II/histidine kinase"/>
    <property type="match status" value="1"/>
</dbReference>
<dbReference type="OrthoDB" id="9769169at2"/>
<dbReference type="Pfam" id="PF00672">
    <property type="entry name" value="HAMP"/>
    <property type="match status" value="1"/>
</dbReference>
<dbReference type="InterPro" id="IPR000700">
    <property type="entry name" value="PAS-assoc_C"/>
</dbReference>
<dbReference type="Pfam" id="PF02518">
    <property type="entry name" value="HATPase_c"/>
    <property type="match status" value="1"/>
</dbReference>
<evidence type="ECO:0000256" key="7">
    <source>
        <dbReference type="ARBA" id="ARBA00022777"/>
    </source>
</evidence>
<reference evidence="15 16" key="1">
    <citation type="journal article" date="2018" name="Sci. Adv.">
        <title>Multi-heme cytochromes provide a pathway for survival in energy-limited environments.</title>
        <authorList>
            <person name="Deng X."/>
            <person name="Dohmae N."/>
            <person name="Nealson K.H."/>
            <person name="Hashimoto K."/>
            <person name="Okamoto A."/>
        </authorList>
    </citation>
    <scope>NUCLEOTIDE SEQUENCE [LARGE SCALE GENOMIC DNA]</scope>
    <source>
        <strain evidence="15 16">IS5</strain>
    </source>
</reference>
<dbReference type="Gene3D" id="3.30.450.20">
    <property type="entry name" value="PAS domain"/>
    <property type="match status" value="2"/>
</dbReference>
<feature type="domain" description="HAMP" evidence="14">
    <location>
        <begin position="173"/>
        <end position="225"/>
    </location>
</feature>
<feature type="domain" description="Histidine kinase" evidence="11">
    <location>
        <begin position="513"/>
        <end position="770"/>
    </location>
</feature>
<dbReference type="GO" id="GO:0016020">
    <property type="term" value="C:membrane"/>
    <property type="evidence" value="ECO:0007669"/>
    <property type="project" value="UniProtKB-SubCell"/>
</dbReference>
<dbReference type="InterPro" id="IPR003660">
    <property type="entry name" value="HAMP_dom"/>
</dbReference>
<evidence type="ECO:0000259" key="12">
    <source>
        <dbReference type="PROSITE" id="PS50112"/>
    </source>
</evidence>
<feature type="transmembrane region" description="Helical" evidence="10">
    <location>
        <begin position="7"/>
        <end position="28"/>
    </location>
</feature>
<keyword evidence="16" id="KW-1185">Reference proteome</keyword>
<dbReference type="PROSITE" id="PS50112">
    <property type="entry name" value="PAS"/>
    <property type="match status" value="2"/>
</dbReference>
<dbReference type="SUPFAM" id="SSF55785">
    <property type="entry name" value="PYP-like sensor domain (PAS domain)"/>
    <property type="match status" value="2"/>
</dbReference>
<dbReference type="SMART" id="SM00387">
    <property type="entry name" value="HATPase_c"/>
    <property type="match status" value="1"/>
</dbReference>
<feature type="domain" description="PAS" evidence="12">
    <location>
        <begin position="247"/>
        <end position="318"/>
    </location>
</feature>
<proteinExistence type="predicted"/>
<comment type="subcellular location">
    <subcellularLocation>
        <location evidence="2">Membrane</location>
    </subcellularLocation>
</comment>
<keyword evidence="6" id="KW-0547">Nucleotide-binding</keyword>
<evidence type="ECO:0000256" key="3">
    <source>
        <dbReference type="ARBA" id="ARBA00012438"/>
    </source>
</evidence>
<comment type="catalytic activity">
    <reaction evidence="1">
        <text>ATP + protein L-histidine = ADP + protein N-phospho-L-histidine.</text>
        <dbReference type="EC" id="2.7.13.3"/>
    </reaction>
</comment>
<sequence length="770" mass="86902">MQKQSSLYTRIIVTLIVFSVVIMAAFTLGSLHYQREALREEIRETAHTVVRRASSILPSALWEYNDIYIRDYIDSLFMLPYVAFVRVRSEGEIYEKRGLEFSLYGTDFFRNSSDFHWEEQPIRRNGVPIGMFEIAVSFESLNELLMNKVQQFVLSMTVLIFGLAVITMFLFRRYIFKPIRALERVADAVARGDLSARSGVKGIGEIGRLAVSMDKMVEGLVRVTTSRDKLNQEIDKRLQAETELKVERDRIKLYLDTAGVALLALDRSGRISLLNRKGCELLGYEPGTVEGMDWFENFIPRRSSESVRAVFQSLMSGALKPFDHHENEVLTRDGHLRLFSWNNTLIKGGSGTILGSLSSGQDITEERLREQALKQSEERFRVLVESMNEAVVSLNKKGQLEYTNQRFCEMLGIARQRTFGKRIEDFLDPSNAKRFRIYFDMESAPRSEPHELIWTHHSGRQVHTYVSPALIYSNDGELEGATIAIADISKLKELEGQLVQAQMLESLGSMAAGIAHEINTPCQYVLNNTQFLRKATSIVLAVLKMYEELRLAVDNGGETRALVQELEDELAKQQIDYLQEDMTAAITESLEGIDRIAAIVRSVKQFANPGAEEKAATDLNELVRNTVIVSTNEWKYMADLIMELEEGLPMVPCVVGQINQVLLNLIVNAAQAIEPRVEAKDYLKGEIRIRTAHDEDWVYLEVSDNGSGIAPEDRDHVFRPFYTTKAPGKGTGQGLAISQTVIRDTHNGDLTFETVPGEGTTFKIVLPISA</sequence>
<keyword evidence="9" id="KW-0902">Two-component regulatory system</keyword>
<dbReference type="GO" id="GO:0000160">
    <property type="term" value="P:phosphorelay signal transduction system"/>
    <property type="evidence" value="ECO:0007669"/>
    <property type="project" value="UniProtKB-KW"/>
</dbReference>
<dbReference type="InterPro" id="IPR035965">
    <property type="entry name" value="PAS-like_dom_sf"/>
</dbReference>
<gene>
    <name evidence="15" type="ORF">DFE_0650</name>
</gene>
<dbReference type="AlphaFoldDB" id="A0A2Z6AW10"/>
<keyword evidence="8" id="KW-0067">ATP-binding</keyword>
<dbReference type="GO" id="GO:0005524">
    <property type="term" value="F:ATP binding"/>
    <property type="evidence" value="ECO:0007669"/>
    <property type="project" value="UniProtKB-KW"/>
</dbReference>
<accession>A0A2Z6AW10</accession>
<protein>
    <recommendedName>
        <fullName evidence="3">histidine kinase</fullName>
        <ecNumber evidence="3">2.7.13.3</ecNumber>
    </recommendedName>
</protein>
<dbReference type="PRINTS" id="PR00344">
    <property type="entry name" value="BCTRLSENSOR"/>
</dbReference>
<evidence type="ECO:0000256" key="8">
    <source>
        <dbReference type="ARBA" id="ARBA00022840"/>
    </source>
</evidence>
<feature type="domain" description="PAS" evidence="12">
    <location>
        <begin position="376"/>
        <end position="448"/>
    </location>
</feature>
<dbReference type="Gene3D" id="1.10.287.130">
    <property type="match status" value="1"/>
</dbReference>
<keyword evidence="10" id="KW-0812">Transmembrane</keyword>
<dbReference type="GO" id="GO:0004673">
    <property type="term" value="F:protein histidine kinase activity"/>
    <property type="evidence" value="ECO:0007669"/>
    <property type="project" value="UniProtKB-EC"/>
</dbReference>
<dbReference type="Gene3D" id="3.30.565.10">
    <property type="entry name" value="Histidine kinase-like ATPase, C-terminal domain"/>
    <property type="match status" value="1"/>
</dbReference>
<evidence type="ECO:0000313" key="16">
    <source>
        <dbReference type="Proteomes" id="UP000269883"/>
    </source>
</evidence>
<evidence type="ECO:0000259" key="13">
    <source>
        <dbReference type="PROSITE" id="PS50113"/>
    </source>
</evidence>
<organism evidence="15 16">
    <name type="scientific">Desulfovibrio ferrophilus</name>
    <dbReference type="NCBI Taxonomy" id="241368"/>
    <lineage>
        <taxon>Bacteria</taxon>
        <taxon>Pseudomonadati</taxon>
        <taxon>Thermodesulfobacteriota</taxon>
        <taxon>Desulfovibrionia</taxon>
        <taxon>Desulfovibrionales</taxon>
        <taxon>Desulfovibrionaceae</taxon>
        <taxon>Desulfovibrio</taxon>
    </lineage>
</organism>
<dbReference type="PANTHER" id="PTHR43065">
    <property type="entry name" value="SENSOR HISTIDINE KINASE"/>
    <property type="match status" value="1"/>
</dbReference>
<dbReference type="SMART" id="SM00091">
    <property type="entry name" value="PAS"/>
    <property type="match status" value="2"/>
</dbReference>
<dbReference type="InterPro" id="IPR005467">
    <property type="entry name" value="His_kinase_dom"/>
</dbReference>
<feature type="domain" description="PAC" evidence="13">
    <location>
        <begin position="323"/>
        <end position="375"/>
    </location>
</feature>
<keyword evidence="7 15" id="KW-0418">Kinase</keyword>
<feature type="transmembrane region" description="Helical" evidence="10">
    <location>
        <begin position="152"/>
        <end position="171"/>
    </location>
</feature>
<dbReference type="SUPFAM" id="SSF158472">
    <property type="entry name" value="HAMP domain-like"/>
    <property type="match status" value="1"/>
</dbReference>
<dbReference type="CDD" id="cd06225">
    <property type="entry name" value="HAMP"/>
    <property type="match status" value="1"/>
</dbReference>
<evidence type="ECO:0000313" key="15">
    <source>
        <dbReference type="EMBL" id="BBD07376.1"/>
    </source>
</evidence>
<dbReference type="Proteomes" id="UP000269883">
    <property type="component" value="Chromosome"/>
</dbReference>
<dbReference type="PROSITE" id="PS50885">
    <property type="entry name" value="HAMP"/>
    <property type="match status" value="1"/>
</dbReference>
<dbReference type="EMBL" id="AP017378">
    <property type="protein sequence ID" value="BBD07376.1"/>
    <property type="molecule type" value="Genomic_DNA"/>
</dbReference>
<evidence type="ECO:0000256" key="1">
    <source>
        <dbReference type="ARBA" id="ARBA00000085"/>
    </source>
</evidence>
<dbReference type="Pfam" id="PF13426">
    <property type="entry name" value="PAS_9"/>
    <property type="match status" value="1"/>
</dbReference>
<dbReference type="InterPro" id="IPR001610">
    <property type="entry name" value="PAC"/>
</dbReference>
<dbReference type="PROSITE" id="PS50113">
    <property type="entry name" value="PAC"/>
    <property type="match status" value="1"/>
</dbReference>
<dbReference type="NCBIfam" id="TIGR00229">
    <property type="entry name" value="sensory_box"/>
    <property type="match status" value="2"/>
</dbReference>
<dbReference type="InterPro" id="IPR000014">
    <property type="entry name" value="PAS"/>
</dbReference>
<dbReference type="InterPro" id="IPR013656">
    <property type="entry name" value="PAS_4"/>
</dbReference>
<dbReference type="PANTHER" id="PTHR43065:SF46">
    <property type="entry name" value="C4-DICARBOXYLATE TRANSPORT SENSOR PROTEIN DCTB"/>
    <property type="match status" value="1"/>
</dbReference>
<dbReference type="SMART" id="SM00086">
    <property type="entry name" value="PAC"/>
    <property type="match status" value="2"/>
</dbReference>
<evidence type="ECO:0000256" key="6">
    <source>
        <dbReference type="ARBA" id="ARBA00022741"/>
    </source>
</evidence>
<evidence type="ECO:0000259" key="11">
    <source>
        <dbReference type="PROSITE" id="PS50109"/>
    </source>
</evidence>
<dbReference type="InterPro" id="IPR004358">
    <property type="entry name" value="Sig_transdc_His_kin-like_C"/>
</dbReference>
<dbReference type="InterPro" id="IPR003594">
    <property type="entry name" value="HATPase_dom"/>
</dbReference>
<dbReference type="SMART" id="SM00304">
    <property type="entry name" value="HAMP"/>
    <property type="match status" value="1"/>
</dbReference>
<keyword evidence="4" id="KW-0597">Phosphoprotein</keyword>
<evidence type="ECO:0000256" key="10">
    <source>
        <dbReference type="SAM" id="Phobius"/>
    </source>
</evidence>
<evidence type="ECO:0000256" key="9">
    <source>
        <dbReference type="ARBA" id="ARBA00023012"/>
    </source>
</evidence>
<dbReference type="CDD" id="cd00130">
    <property type="entry name" value="PAS"/>
    <property type="match status" value="2"/>
</dbReference>
<dbReference type="RefSeq" id="WP_126376575.1">
    <property type="nucleotide sequence ID" value="NZ_AP017378.1"/>
</dbReference>
<evidence type="ECO:0000259" key="14">
    <source>
        <dbReference type="PROSITE" id="PS50885"/>
    </source>
</evidence>
<dbReference type="InterPro" id="IPR036890">
    <property type="entry name" value="HATPase_C_sf"/>
</dbReference>
<dbReference type="PROSITE" id="PS50109">
    <property type="entry name" value="HIS_KIN"/>
    <property type="match status" value="1"/>
</dbReference>
<keyword evidence="10" id="KW-0472">Membrane</keyword>
<dbReference type="EC" id="2.7.13.3" evidence="3"/>